<feature type="transmembrane region" description="Helical" evidence="9">
    <location>
        <begin position="35"/>
        <end position="52"/>
    </location>
</feature>
<dbReference type="InterPro" id="IPR005467">
    <property type="entry name" value="His_kinase_dom"/>
</dbReference>
<dbReference type="InterPro" id="IPR036890">
    <property type="entry name" value="HATPase_C_sf"/>
</dbReference>
<dbReference type="RefSeq" id="WP_163251843.1">
    <property type="nucleotide sequence ID" value="NZ_JAAIUV010000014.1"/>
</dbReference>
<feature type="transmembrane region" description="Helical" evidence="9">
    <location>
        <begin position="128"/>
        <end position="144"/>
    </location>
</feature>
<dbReference type="PANTHER" id="PTHR24421:SF10">
    <property type="entry name" value="NITRATE_NITRITE SENSOR PROTEIN NARQ"/>
    <property type="match status" value="1"/>
</dbReference>
<keyword evidence="6 11" id="KW-0418">Kinase</keyword>
<dbReference type="GO" id="GO:0005524">
    <property type="term" value="F:ATP binding"/>
    <property type="evidence" value="ECO:0007669"/>
    <property type="project" value="UniProtKB-KW"/>
</dbReference>
<keyword evidence="5" id="KW-0547">Nucleotide-binding</keyword>
<keyword evidence="9" id="KW-0812">Transmembrane</keyword>
<dbReference type="Proteomes" id="UP000481621">
    <property type="component" value="Unassembled WGS sequence"/>
</dbReference>
<dbReference type="Gene3D" id="1.20.5.1930">
    <property type="match status" value="1"/>
</dbReference>
<reference evidence="11" key="1">
    <citation type="submission" date="2020-02" db="EMBL/GenBank/DDBJ databases">
        <title>Bacillus sedimentmangrovi sp. nov., isolated from sediment of the mangrove ecosystem.</title>
        <authorList>
            <person name="Liu G."/>
        </authorList>
    </citation>
    <scope>NUCLEOTIDE SEQUENCE [LARGE SCALE GENOMIC DNA]</scope>
    <source>
        <strain evidence="11">SgZ-7</strain>
    </source>
</reference>
<dbReference type="EC" id="2.7.13.3" evidence="2"/>
<comment type="caution">
    <text evidence="11">The sequence shown here is derived from an EMBL/GenBank/DDBJ whole genome shotgun (WGS) entry which is preliminary data.</text>
</comment>
<dbReference type="InterPro" id="IPR050482">
    <property type="entry name" value="Sensor_HK_TwoCompSys"/>
</dbReference>
<evidence type="ECO:0000256" key="7">
    <source>
        <dbReference type="ARBA" id="ARBA00022840"/>
    </source>
</evidence>
<dbReference type="AlphaFoldDB" id="A0A6B3TS37"/>
<proteinExistence type="predicted"/>
<evidence type="ECO:0000256" key="3">
    <source>
        <dbReference type="ARBA" id="ARBA00022553"/>
    </source>
</evidence>
<name>A0A6B3TS37_9BACI</name>
<dbReference type="GO" id="GO:0000155">
    <property type="term" value="F:phosphorelay sensor kinase activity"/>
    <property type="evidence" value="ECO:0007669"/>
    <property type="project" value="InterPro"/>
</dbReference>
<evidence type="ECO:0000256" key="6">
    <source>
        <dbReference type="ARBA" id="ARBA00022777"/>
    </source>
</evidence>
<dbReference type="EMBL" id="JAAIUV010000014">
    <property type="protein sequence ID" value="NEX79230.1"/>
    <property type="molecule type" value="Genomic_DNA"/>
</dbReference>
<evidence type="ECO:0000313" key="12">
    <source>
        <dbReference type="Proteomes" id="UP000481621"/>
    </source>
</evidence>
<sequence>MFDESHQKEKKMISILVIFFLMFFNHFFIGSFSKILFNTCVWITYSLILLFPRTWWTKKKIVFAVGILLIETVAGVYWLHELLLIYLLAIIIFYFTILSSLSKAPVPIIVSLFLSALFYIRFGKENAFSIISFILLTIVLYIAIKQRLQRNEMYRVNKQQLEELQSAYEQLQEASVTSMRYAVLEERTRIAREIHDAVGHSLTSLIVQMQALKYMIKKDPNRAEKSIDEMLAVARQGLQDIRTSVHSLADNQLISGITPLKALLSRMKTSASIQYEFHSNLNEEELNSSINELLFKTLREAITNIIRHSQASFVTVRLNKVPGKVIMKIRDNGKLESKDGIFEGFGLKSMRKAIEEKGGKMSYLILEPNGFEITVEIPVDNQNENEG</sequence>
<dbReference type="Gene3D" id="3.30.565.10">
    <property type="entry name" value="Histidine kinase-like ATPase, C-terminal domain"/>
    <property type="match status" value="1"/>
</dbReference>
<evidence type="ECO:0000256" key="9">
    <source>
        <dbReference type="SAM" id="Phobius"/>
    </source>
</evidence>
<evidence type="ECO:0000256" key="4">
    <source>
        <dbReference type="ARBA" id="ARBA00022679"/>
    </source>
</evidence>
<feature type="transmembrane region" description="Helical" evidence="9">
    <location>
        <begin position="106"/>
        <end position="122"/>
    </location>
</feature>
<evidence type="ECO:0000256" key="1">
    <source>
        <dbReference type="ARBA" id="ARBA00000085"/>
    </source>
</evidence>
<keyword evidence="9" id="KW-1133">Transmembrane helix</keyword>
<accession>A0A6B3TS37</accession>
<keyword evidence="12" id="KW-1185">Reference proteome</keyword>
<dbReference type="Pfam" id="PF07730">
    <property type="entry name" value="HisKA_3"/>
    <property type="match status" value="1"/>
</dbReference>
<evidence type="ECO:0000256" key="2">
    <source>
        <dbReference type="ARBA" id="ARBA00012438"/>
    </source>
</evidence>
<comment type="catalytic activity">
    <reaction evidence="1">
        <text>ATP + protein L-histidine = ADP + protein N-phospho-L-histidine.</text>
        <dbReference type="EC" id="2.7.13.3"/>
    </reaction>
</comment>
<feature type="domain" description="Histidine kinase" evidence="10">
    <location>
        <begin position="189"/>
        <end position="381"/>
    </location>
</feature>
<dbReference type="Pfam" id="PF02518">
    <property type="entry name" value="HATPase_c"/>
    <property type="match status" value="1"/>
</dbReference>
<dbReference type="PROSITE" id="PS50109">
    <property type="entry name" value="HIS_KIN"/>
    <property type="match status" value="1"/>
</dbReference>
<evidence type="ECO:0000256" key="8">
    <source>
        <dbReference type="ARBA" id="ARBA00023012"/>
    </source>
</evidence>
<feature type="transmembrane region" description="Helical" evidence="9">
    <location>
        <begin position="12"/>
        <end position="29"/>
    </location>
</feature>
<dbReference type="SUPFAM" id="SSF55874">
    <property type="entry name" value="ATPase domain of HSP90 chaperone/DNA topoisomerase II/histidine kinase"/>
    <property type="match status" value="1"/>
</dbReference>
<evidence type="ECO:0000313" key="11">
    <source>
        <dbReference type="EMBL" id="NEX79230.1"/>
    </source>
</evidence>
<keyword evidence="7" id="KW-0067">ATP-binding</keyword>
<dbReference type="GO" id="GO:0046983">
    <property type="term" value="F:protein dimerization activity"/>
    <property type="evidence" value="ECO:0007669"/>
    <property type="project" value="InterPro"/>
</dbReference>
<keyword evidence="3" id="KW-0597">Phosphoprotein</keyword>
<dbReference type="CDD" id="cd16917">
    <property type="entry name" value="HATPase_UhpB-NarQ-NarX-like"/>
    <property type="match status" value="1"/>
</dbReference>
<dbReference type="GO" id="GO:0016020">
    <property type="term" value="C:membrane"/>
    <property type="evidence" value="ECO:0007669"/>
    <property type="project" value="InterPro"/>
</dbReference>
<keyword evidence="8" id="KW-0902">Two-component regulatory system</keyword>
<dbReference type="InterPro" id="IPR011712">
    <property type="entry name" value="Sig_transdc_His_kin_sub3_dim/P"/>
</dbReference>
<feature type="transmembrane region" description="Helical" evidence="9">
    <location>
        <begin position="84"/>
        <end position="101"/>
    </location>
</feature>
<evidence type="ECO:0000259" key="10">
    <source>
        <dbReference type="PROSITE" id="PS50109"/>
    </source>
</evidence>
<organism evidence="11 12">
    <name type="scientific">Neobacillus thermocopriae</name>
    <dbReference type="NCBI Taxonomy" id="1215031"/>
    <lineage>
        <taxon>Bacteria</taxon>
        <taxon>Bacillati</taxon>
        <taxon>Bacillota</taxon>
        <taxon>Bacilli</taxon>
        <taxon>Bacillales</taxon>
        <taxon>Bacillaceae</taxon>
        <taxon>Neobacillus</taxon>
    </lineage>
</organism>
<keyword evidence="4" id="KW-0808">Transferase</keyword>
<keyword evidence="9" id="KW-0472">Membrane</keyword>
<dbReference type="InterPro" id="IPR003594">
    <property type="entry name" value="HATPase_dom"/>
</dbReference>
<evidence type="ECO:0000256" key="5">
    <source>
        <dbReference type="ARBA" id="ARBA00022741"/>
    </source>
</evidence>
<feature type="transmembrane region" description="Helical" evidence="9">
    <location>
        <begin position="61"/>
        <end position="78"/>
    </location>
</feature>
<gene>
    <name evidence="11" type="ORF">G4Z05_10120</name>
</gene>
<dbReference type="PANTHER" id="PTHR24421">
    <property type="entry name" value="NITRATE/NITRITE SENSOR PROTEIN NARX-RELATED"/>
    <property type="match status" value="1"/>
</dbReference>
<protein>
    <recommendedName>
        <fullName evidence="2">histidine kinase</fullName>
        <ecNumber evidence="2">2.7.13.3</ecNumber>
    </recommendedName>
</protein>